<gene>
    <name evidence="2" type="ORF">KVT40_006131</name>
</gene>
<accession>A0A8K0KYQ6</accession>
<feature type="transmembrane region" description="Helical" evidence="1">
    <location>
        <begin position="36"/>
        <end position="54"/>
    </location>
</feature>
<name>A0A8K0KYQ6_9PEZI</name>
<sequence length="156" mass="17824">MGLDNMGRVFLHNEQDISMFRDHMDIYQYFTADKRTFAMVTLIIFTVLSTITAARRGCPRQRSKNNKNTLGTNIRWIMPFNNIGENHLISPNESQKTVKTIVTGRESMGEMPDLVFARLEEQEKGEVEQQVVEVRQLSENDAAVEAGQSSDDQILK</sequence>
<evidence type="ECO:0000313" key="3">
    <source>
        <dbReference type="Proteomes" id="UP000809789"/>
    </source>
</evidence>
<dbReference type="Proteomes" id="UP000809789">
    <property type="component" value="Unassembled WGS sequence"/>
</dbReference>
<keyword evidence="3" id="KW-1185">Reference proteome</keyword>
<protein>
    <submittedName>
        <fullName evidence="2">Uncharacterized protein</fullName>
    </submittedName>
</protein>
<keyword evidence="1" id="KW-1133">Transmembrane helix</keyword>
<comment type="caution">
    <text evidence="2">The sequence shown here is derived from an EMBL/GenBank/DDBJ whole genome shotgun (WGS) entry which is preliminary data.</text>
</comment>
<dbReference type="EMBL" id="JAESVG020000007">
    <property type="protein sequence ID" value="KAG8625730.1"/>
    <property type="molecule type" value="Genomic_DNA"/>
</dbReference>
<proteinExistence type="predicted"/>
<dbReference type="AlphaFoldDB" id="A0A8K0KYQ6"/>
<reference evidence="2" key="1">
    <citation type="submission" date="2021-07" db="EMBL/GenBank/DDBJ databases">
        <title>Elsinoe batatas strain:CRI-CJ2 Genome sequencing and assembly.</title>
        <authorList>
            <person name="Huang L."/>
        </authorList>
    </citation>
    <scope>NUCLEOTIDE SEQUENCE</scope>
    <source>
        <strain evidence="2">CRI-CJ2</strain>
    </source>
</reference>
<evidence type="ECO:0000256" key="1">
    <source>
        <dbReference type="SAM" id="Phobius"/>
    </source>
</evidence>
<evidence type="ECO:0000313" key="2">
    <source>
        <dbReference type="EMBL" id="KAG8625730.1"/>
    </source>
</evidence>
<keyword evidence="1" id="KW-0472">Membrane</keyword>
<keyword evidence="1" id="KW-0812">Transmembrane</keyword>
<organism evidence="2 3">
    <name type="scientific">Elsinoe batatas</name>
    <dbReference type="NCBI Taxonomy" id="2601811"/>
    <lineage>
        <taxon>Eukaryota</taxon>
        <taxon>Fungi</taxon>
        <taxon>Dikarya</taxon>
        <taxon>Ascomycota</taxon>
        <taxon>Pezizomycotina</taxon>
        <taxon>Dothideomycetes</taxon>
        <taxon>Dothideomycetidae</taxon>
        <taxon>Myriangiales</taxon>
        <taxon>Elsinoaceae</taxon>
        <taxon>Elsinoe</taxon>
    </lineage>
</organism>